<evidence type="ECO:0000256" key="11">
    <source>
        <dbReference type="RuleBase" id="RU363063"/>
    </source>
</evidence>
<evidence type="ECO:0000256" key="1">
    <source>
        <dbReference type="ARBA" id="ARBA00004323"/>
    </source>
</evidence>
<comment type="caution">
    <text evidence="12">The sequence shown here is derived from an EMBL/GenBank/DDBJ whole genome shotgun (WGS) entry which is preliminary data.</text>
</comment>
<sequence>MIGGYFIFLNGGTAPNLYCETWKAKSEHHKTTLITKSTCRQEYFLLVLVSSAPQNFETRNSIRNTWGSDISSSTGPRWRTFFLLGQTRNQEVSSLIEEEDKTSGDVIRGDYFEHYWNQSLKIEMGFEWAVRYCNFSFLLKADDDVFVQTPDLVTFLNQPSTPKKRLYLGKVEYSPPVRRYGKHNISFGEFSGSHYPDYCTGAGFVLSYDVVNCLVGLFDVVNPFRVDDAYVGMLAFKANITPVFHKRFVIPYSNYDDCYFVPKTLVQHRVTGECLSKLYRMHAKVFSTTQLGSFY</sequence>
<name>A0AAD9Q1P3_ACRCE</name>
<dbReference type="GO" id="GO:0006493">
    <property type="term" value="P:protein O-linked glycosylation"/>
    <property type="evidence" value="ECO:0007669"/>
    <property type="project" value="TreeGrafter"/>
</dbReference>
<evidence type="ECO:0000313" key="13">
    <source>
        <dbReference type="Proteomes" id="UP001249851"/>
    </source>
</evidence>
<dbReference type="GO" id="GO:0016758">
    <property type="term" value="F:hexosyltransferase activity"/>
    <property type="evidence" value="ECO:0007669"/>
    <property type="project" value="InterPro"/>
</dbReference>
<keyword evidence="5" id="KW-0812">Transmembrane</keyword>
<evidence type="ECO:0000256" key="6">
    <source>
        <dbReference type="ARBA" id="ARBA00022968"/>
    </source>
</evidence>
<keyword evidence="13" id="KW-1185">Reference proteome</keyword>
<comment type="similarity">
    <text evidence="2 11">Belongs to the glycosyltransferase 31 family.</text>
</comment>
<dbReference type="FunFam" id="3.90.550.50:FF:000001">
    <property type="entry name" value="Hexosyltransferase"/>
    <property type="match status" value="1"/>
</dbReference>
<dbReference type="Gene3D" id="3.90.550.50">
    <property type="match status" value="1"/>
</dbReference>
<evidence type="ECO:0000256" key="10">
    <source>
        <dbReference type="ARBA" id="ARBA00023180"/>
    </source>
</evidence>
<protein>
    <recommendedName>
        <fullName evidence="11">Hexosyltransferase</fullName>
        <ecNumber evidence="11">2.4.1.-</ecNumber>
    </recommendedName>
</protein>
<dbReference type="InterPro" id="IPR002659">
    <property type="entry name" value="Glyco_trans_31"/>
</dbReference>
<keyword evidence="6" id="KW-0735">Signal-anchor</keyword>
<evidence type="ECO:0000256" key="5">
    <source>
        <dbReference type="ARBA" id="ARBA00022692"/>
    </source>
</evidence>
<keyword evidence="3 11" id="KW-0328">Glycosyltransferase</keyword>
<keyword evidence="7" id="KW-1133">Transmembrane helix</keyword>
<keyword evidence="8 11" id="KW-0333">Golgi apparatus</keyword>
<evidence type="ECO:0000256" key="7">
    <source>
        <dbReference type="ARBA" id="ARBA00022989"/>
    </source>
</evidence>
<evidence type="ECO:0000256" key="2">
    <source>
        <dbReference type="ARBA" id="ARBA00008661"/>
    </source>
</evidence>
<dbReference type="AlphaFoldDB" id="A0AAD9Q1P3"/>
<evidence type="ECO:0000313" key="12">
    <source>
        <dbReference type="EMBL" id="KAK2553140.1"/>
    </source>
</evidence>
<dbReference type="GO" id="GO:0000139">
    <property type="term" value="C:Golgi membrane"/>
    <property type="evidence" value="ECO:0007669"/>
    <property type="project" value="UniProtKB-SubCell"/>
</dbReference>
<evidence type="ECO:0000256" key="3">
    <source>
        <dbReference type="ARBA" id="ARBA00022676"/>
    </source>
</evidence>
<evidence type="ECO:0000256" key="4">
    <source>
        <dbReference type="ARBA" id="ARBA00022679"/>
    </source>
</evidence>
<dbReference type="EMBL" id="JARQWQ010000080">
    <property type="protein sequence ID" value="KAK2553140.1"/>
    <property type="molecule type" value="Genomic_DNA"/>
</dbReference>
<keyword evidence="9" id="KW-0472">Membrane</keyword>
<keyword evidence="4" id="KW-0808">Transferase</keyword>
<gene>
    <name evidence="12" type="ORF">P5673_025597</name>
</gene>
<reference evidence="12" key="1">
    <citation type="journal article" date="2023" name="G3 (Bethesda)">
        <title>Whole genome assembly and annotation of the endangered Caribbean coral Acropora cervicornis.</title>
        <authorList>
            <person name="Selwyn J.D."/>
            <person name="Vollmer S.V."/>
        </authorList>
    </citation>
    <scope>NUCLEOTIDE SEQUENCE</scope>
    <source>
        <strain evidence="12">K2</strain>
    </source>
</reference>
<reference evidence="12" key="2">
    <citation type="journal article" date="2023" name="Science">
        <title>Genomic signatures of disease resistance in endangered staghorn corals.</title>
        <authorList>
            <person name="Vollmer S.V."/>
            <person name="Selwyn J.D."/>
            <person name="Despard B.A."/>
            <person name="Roesel C.L."/>
        </authorList>
    </citation>
    <scope>NUCLEOTIDE SEQUENCE</scope>
    <source>
        <strain evidence="12">K2</strain>
    </source>
</reference>
<dbReference type="PANTHER" id="PTHR11214">
    <property type="entry name" value="BETA-1,3-N-ACETYLGLUCOSAMINYLTRANSFERASE"/>
    <property type="match status" value="1"/>
</dbReference>
<accession>A0AAD9Q1P3</accession>
<organism evidence="12 13">
    <name type="scientific">Acropora cervicornis</name>
    <name type="common">Staghorn coral</name>
    <dbReference type="NCBI Taxonomy" id="6130"/>
    <lineage>
        <taxon>Eukaryota</taxon>
        <taxon>Metazoa</taxon>
        <taxon>Cnidaria</taxon>
        <taxon>Anthozoa</taxon>
        <taxon>Hexacorallia</taxon>
        <taxon>Scleractinia</taxon>
        <taxon>Astrocoeniina</taxon>
        <taxon>Acroporidae</taxon>
        <taxon>Acropora</taxon>
    </lineage>
</organism>
<dbReference type="EC" id="2.4.1.-" evidence="11"/>
<dbReference type="PANTHER" id="PTHR11214:SF365">
    <property type="entry name" value="HEXOSYLTRANSFERASE"/>
    <property type="match status" value="1"/>
</dbReference>
<evidence type="ECO:0000256" key="9">
    <source>
        <dbReference type="ARBA" id="ARBA00023136"/>
    </source>
</evidence>
<evidence type="ECO:0000256" key="8">
    <source>
        <dbReference type="ARBA" id="ARBA00023034"/>
    </source>
</evidence>
<dbReference type="Proteomes" id="UP001249851">
    <property type="component" value="Unassembled WGS sequence"/>
</dbReference>
<dbReference type="SUPFAM" id="SSF53448">
    <property type="entry name" value="Nucleotide-diphospho-sugar transferases"/>
    <property type="match status" value="1"/>
</dbReference>
<comment type="subcellular location">
    <subcellularLocation>
        <location evidence="1 11">Golgi apparatus membrane</location>
        <topology evidence="1 11">Single-pass type II membrane protein</topology>
    </subcellularLocation>
</comment>
<dbReference type="Pfam" id="PF01762">
    <property type="entry name" value="Galactosyl_T"/>
    <property type="match status" value="1"/>
</dbReference>
<dbReference type="InterPro" id="IPR029044">
    <property type="entry name" value="Nucleotide-diphossugar_trans"/>
</dbReference>
<keyword evidence="10" id="KW-0325">Glycoprotein</keyword>
<proteinExistence type="inferred from homology"/>